<gene>
    <name evidence="5" type="ORF">BDN70DRAFT_839720</name>
</gene>
<name>A0A9P5YY59_9AGAR</name>
<evidence type="ECO:0000313" key="5">
    <source>
        <dbReference type="EMBL" id="KAF9476135.1"/>
    </source>
</evidence>
<keyword evidence="2" id="KW-0136">Cellulose degradation</keyword>
<keyword evidence="2" id="KW-0119">Carbohydrate metabolism</keyword>
<dbReference type="InterPro" id="IPR049892">
    <property type="entry name" value="AA9"/>
</dbReference>
<dbReference type="GO" id="GO:0030248">
    <property type="term" value="F:cellulose binding"/>
    <property type="evidence" value="ECO:0007669"/>
    <property type="project" value="UniProtKB-UniRule"/>
</dbReference>
<dbReference type="GO" id="GO:0008810">
    <property type="term" value="F:cellulase activity"/>
    <property type="evidence" value="ECO:0007669"/>
    <property type="project" value="UniProtKB-UniRule"/>
</dbReference>
<organism evidence="5 6">
    <name type="scientific">Pholiota conissans</name>
    <dbReference type="NCBI Taxonomy" id="109636"/>
    <lineage>
        <taxon>Eukaryota</taxon>
        <taxon>Fungi</taxon>
        <taxon>Dikarya</taxon>
        <taxon>Basidiomycota</taxon>
        <taxon>Agaricomycotina</taxon>
        <taxon>Agaricomycetes</taxon>
        <taxon>Agaricomycetidae</taxon>
        <taxon>Agaricales</taxon>
        <taxon>Agaricineae</taxon>
        <taxon>Strophariaceae</taxon>
        <taxon>Pholiota</taxon>
    </lineage>
</organism>
<dbReference type="GO" id="GO:0005576">
    <property type="term" value="C:extracellular region"/>
    <property type="evidence" value="ECO:0007669"/>
    <property type="project" value="UniProtKB-SubCell"/>
</dbReference>
<evidence type="ECO:0000313" key="6">
    <source>
        <dbReference type="Proteomes" id="UP000807469"/>
    </source>
</evidence>
<keyword evidence="1 2" id="KW-1015">Disulfide bond</keyword>
<proteinExistence type="predicted"/>
<evidence type="ECO:0000256" key="2">
    <source>
        <dbReference type="RuleBase" id="RU368122"/>
    </source>
</evidence>
<dbReference type="AlphaFoldDB" id="A0A9P5YY59"/>
<comment type="function">
    <text evidence="2">Lytic polysaccharide monooxygenase (LMPO) that depolymerizes crystalline and amorphous polysaccharides via the oxidation of scissile alpha- or beta-(1-4)-glycosidic bonds, yielding C1 and/or C4 oxidation products. Catalysis by LPMOs requires the reduction of the active-site copper from Cu(II) to Cu(I) by a reducing agent and H(2)O(2) or O(2) as a cosubstrate.</text>
</comment>
<dbReference type="PANTHER" id="PTHR33353:SF11">
    <property type="entry name" value="GLYCOSYLHYDROLASE FAMILY 61-7 PROTEIN"/>
    <property type="match status" value="1"/>
</dbReference>
<sequence length="230" mass="25017">MKFASFLKLALITQGAAGHYIFSTLISGKKTSTNAVRRPAENAPVHDFLGTEITCNVNTTNATETVPIVAGGTVGFELDENKRIYHLGPAAIYLGKAPGKVGHWDGSGKRWFKIAEWGATFNPFTFRSLNKSKFTAVIPKDVPSGEYLVRIEQIGLHIPGSPEFFVGCAQIKITGGGSGKLRKVAIPGYVSAEKDPGLTANIYWPIPTEYTVPGPRVYRGTKAMQARQFW</sequence>
<dbReference type="EMBL" id="MU155305">
    <property type="protein sequence ID" value="KAF9476135.1"/>
    <property type="molecule type" value="Genomic_DNA"/>
</dbReference>
<comment type="caution">
    <text evidence="5">The sequence shown here is derived from an EMBL/GenBank/DDBJ whole genome shotgun (WGS) entry which is preliminary data.</text>
</comment>
<feature type="chain" id="PRO_5040289763" description="AA9 family lytic polysaccharide monooxygenase" evidence="3">
    <location>
        <begin position="19"/>
        <end position="230"/>
    </location>
</feature>
<dbReference type="Proteomes" id="UP000807469">
    <property type="component" value="Unassembled WGS sequence"/>
</dbReference>
<evidence type="ECO:0000259" key="4">
    <source>
        <dbReference type="Pfam" id="PF03443"/>
    </source>
</evidence>
<keyword evidence="2" id="KW-0624">Polysaccharide degradation</keyword>
<comment type="subcellular location">
    <subcellularLocation>
        <location evidence="2">Secreted</location>
    </subcellularLocation>
</comment>
<keyword evidence="3" id="KW-0732">Signal</keyword>
<feature type="signal peptide" evidence="3">
    <location>
        <begin position="1"/>
        <end position="18"/>
    </location>
</feature>
<dbReference type="InterPro" id="IPR005103">
    <property type="entry name" value="AA9_LPMO"/>
</dbReference>
<protein>
    <recommendedName>
        <fullName evidence="2">AA9 family lytic polysaccharide monooxygenase</fullName>
        <ecNumber evidence="2">1.14.99.56</ecNumber>
    </recommendedName>
    <alternativeName>
        <fullName evidence="2">Endo-beta-1,4-glucanase</fullName>
    </alternativeName>
    <alternativeName>
        <fullName evidence="2">Glycosyl hydrolase 61 family protein</fullName>
    </alternativeName>
</protein>
<feature type="domain" description="Auxiliary Activity family 9 catalytic" evidence="4">
    <location>
        <begin position="19"/>
        <end position="210"/>
    </location>
</feature>
<keyword evidence="2" id="KW-0964">Secreted</keyword>
<dbReference type="CDD" id="cd21175">
    <property type="entry name" value="LPMO_AA9"/>
    <property type="match status" value="1"/>
</dbReference>
<comment type="catalytic activity">
    <reaction evidence="2">
        <text>[(1-&gt;4)-beta-D-glucosyl]n+m + reduced acceptor + O2 = 4-dehydro-beta-D-glucosyl-[(1-&gt;4)-beta-D-glucosyl]n-1 + [(1-&gt;4)-beta-D-glucosyl]m + acceptor + H2O.</text>
        <dbReference type="EC" id="1.14.99.56"/>
    </reaction>
</comment>
<dbReference type="GO" id="GO:0030245">
    <property type="term" value="P:cellulose catabolic process"/>
    <property type="evidence" value="ECO:0007669"/>
    <property type="project" value="UniProtKB-UniRule"/>
</dbReference>
<accession>A0A9P5YY59</accession>
<evidence type="ECO:0000256" key="3">
    <source>
        <dbReference type="SAM" id="SignalP"/>
    </source>
</evidence>
<dbReference type="PANTHER" id="PTHR33353">
    <property type="entry name" value="PUTATIVE (AFU_ORTHOLOGUE AFUA_1G12560)-RELATED"/>
    <property type="match status" value="1"/>
</dbReference>
<dbReference type="EC" id="1.14.99.56" evidence="2"/>
<dbReference type="OrthoDB" id="3496539at2759"/>
<evidence type="ECO:0000256" key="1">
    <source>
        <dbReference type="ARBA" id="ARBA00023157"/>
    </source>
</evidence>
<keyword evidence="6" id="KW-1185">Reference proteome</keyword>
<reference evidence="5" key="1">
    <citation type="submission" date="2020-11" db="EMBL/GenBank/DDBJ databases">
        <authorList>
            <consortium name="DOE Joint Genome Institute"/>
            <person name="Ahrendt S."/>
            <person name="Riley R."/>
            <person name="Andreopoulos W."/>
            <person name="Labutti K."/>
            <person name="Pangilinan J."/>
            <person name="Ruiz-Duenas F.J."/>
            <person name="Barrasa J.M."/>
            <person name="Sanchez-Garcia M."/>
            <person name="Camarero S."/>
            <person name="Miyauchi S."/>
            <person name="Serrano A."/>
            <person name="Linde D."/>
            <person name="Babiker R."/>
            <person name="Drula E."/>
            <person name="Ayuso-Fernandez I."/>
            <person name="Pacheco R."/>
            <person name="Padilla G."/>
            <person name="Ferreira P."/>
            <person name="Barriuso J."/>
            <person name="Kellner H."/>
            <person name="Castanera R."/>
            <person name="Alfaro M."/>
            <person name="Ramirez L."/>
            <person name="Pisabarro A.G."/>
            <person name="Kuo A."/>
            <person name="Tritt A."/>
            <person name="Lipzen A."/>
            <person name="He G."/>
            <person name="Yan M."/>
            <person name="Ng V."/>
            <person name="Cullen D."/>
            <person name="Martin F."/>
            <person name="Rosso M.-N."/>
            <person name="Henrissat B."/>
            <person name="Hibbett D."/>
            <person name="Martinez A.T."/>
            <person name="Grigoriev I.V."/>
        </authorList>
    </citation>
    <scope>NUCLEOTIDE SEQUENCE</scope>
    <source>
        <strain evidence="5">CIRM-BRFM 674</strain>
    </source>
</reference>
<comment type="domain">
    <text evidence="2">Has a modular structure: an endo-beta-1,4-glucanase catalytic module at the N-terminus, a linker rich in serines and threonines, and a C-terminal carbohydrate-binding module (CBM).</text>
</comment>
<dbReference type="Gene3D" id="2.70.50.70">
    <property type="match status" value="1"/>
</dbReference>
<dbReference type="Pfam" id="PF03443">
    <property type="entry name" value="AA9"/>
    <property type="match status" value="1"/>
</dbReference>